<sequence>MRENKDVAMSKIKMRNEYTGQFKEVPIGFSWTTFFFGFFPALFRGDWKNFMILFFLGPLTLGIVYIVYWFKYNKIYTNDLISHGFKVIMTAEEAAFMSAKIGIPLPIIVSSSTPQVSQINSRNEEHPTKTSAQI</sequence>
<gene>
    <name evidence="2" type="ORF">NNO07_22665</name>
</gene>
<evidence type="ECO:0000256" key="1">
    <source>
        <dbReference type="SAM" id="Phobius"/>
    </source>
</evidence>
<evidence type="ECO:0000313" key="3">
    <source>
        <dbReference type="Proteomes" id="UP001211689"/>
    </source>
</evidence>
<dbReference type="Proteomes" id="UP001211689">
    <property type="component" value="Unassembled WGS sequence"/>
</dbReference>
<proteinExistence type="predicted"/>
<dbReference type="RefSeq" id="WP_271472037.1">
    <property type="nucleotide sequence ID" value="NZ_JANEWF010000035.1"/>
</dbReference>
<evidence type="ECO:0000313" key="2">
    <source>
        <dbReference type="EMBL" id="MDA8485880.1"/>
    </source>
</evidence>
<organism evidence="2 3">
    <name type="scientific">Metapseudomonas resinovorans</name>
    <name type="common">Pseudomonas resinovorans</name>
    <dbReference type="NCBI Taxonomy" id="53412"/>
    <lineage>
        <taxon>Bacteria</taxon>
        <taxon>Pseudomonadati</taxon>
        <taxon>Pseudomonadota</taxon>
        <taxon>Gammaproteobacteria</taxon>
        <taxon>Pseudomonadales</taxon>
        <taxon>Pseudomonadaceae</taxon>
        <taxon>Metapseudomonas</taxon>
    </lineage>
</organism>
<keyword evidence="1" id="KW-1133">Transmembrane helix</keyword>
<dbReference type="EMBL" id="JANEWF010000035">
    <property type="protein sequence ID" value="MDA8485880.1"/>
    <property type="molecule type" value="Genomic_DNA"/>
</dbReference>
<feature type="transmembrane region" description="Helical" evidence="1">
    <location>
        <begin position="49"/>
        <end position="70"/>
    </location>
</feature>
<reference evidence="2 3" key="1">
    <citation type="submission" date="2022-07" db="EMBL/GenBank/DDBJ databases">
        <title>Genome Analysis of Selected Gammaproteobacteria from Nigerian Food snails.</title>
        <authorList>
            <person name="Okafor A.C."/>
        </authorList>
    </citation>
    <scope>NUCLEOTIDE SEQUENCE [LARGE SCALE GENOMIC DNA]</scope>
    <source>
        <strain evidence="2 3">Awg 2</strain>
    </source>
</reference>
<protein>
    <submittedName>
        <fullName evidence="2">Uncharacterized protein</fullName>
    </submittedName>
</protein>
<keyword evidence="1" id="KW-0812">Transmembrane</keyword>
<name>A0ABT4YAJ8_METRE</name>
<feature type="transmembrane region" description="Helical" evidence="1">
    <location>
        <begin position="21"/>
        <end position="43"/>
    </location>
</feature>
<comment type="caution">
    <text evidence="2">The sequence shown here is derived from an EMBL/GenBank/DDBJ whole genome shotgun (WGS) entry which is preliminary data.</text>
</comment>
<keyword evidence="1" id="KW-0472">Membrane</keyword>
<accession>A0ABT4YAJ8</accession>
<keyword evidence="3" id="KW-1185">Reference proteome</keyword>